<comment type="caution">
    <text evidence="1">The sequence shown here is derived from an EMBL/GenBank/DDBJ whole genome shotgun (WGS) entry which is preliminary data.</text>
</comment>
<name>A0AAD3TKT6_NEPGR</name>
<sequence length="69" mass="7779">MLRREPRKILHHRQNLSSSKNGIRMQGLFALTAATRQGKRGGKSGEWLKRSRLVDKPQTVFSSASFGRG</sequence>
<evidence type="ECO:0000313" key="1">
    <source>
        <dbReference type="EMBL" id="GMH30906.1"/>
    </source>
</evidence>
<reference evidence="1" key="1">
    <citation type="submission" date="2023-05" db="EMBL/GenBank/DDBJ databases">
        <title>Nepenthes gracilis genome sequencing.</title>
        <authorList>
            <person name="Fukushima K."/>
        </authorList>
    </citation>
    <scope>NUCLEOTIDE SEQUENCE</scope>
    <source>
        <strain evidence="1">SING2019-196</strain>
    </source>
</reference>
<accession>A0AAD3TKT6</accession>
<proteinExistence type="predicted"/>
<keyword evidence="2" id="KW-1185">Reference proteome</keyword>
<dbReference type="EMBL" id="BSYO01000039">
    <property type="protein sequence ID" value="GMH30906.1"/>
    <property type="molecule type" value="Genomic_DNA"/>
</dbReference>
<evidence type="ECO:0000313" key="2">
    <source>
        <dbReference type="Proteomes" id="UP001279734"/>
    </source>
</evidence>
<dbReference type="Proteomes" id="UP001279734">
    <property type="component" value="Unassembled WGS sequence"/>
</dbReference>
<protein>
    <submittedName>
        <fullName evidence="1">Uncharacterized protein</fullName>
    </submittedName>
</protein>
<organism evidence="1 2">
    <name type="scientific">Nepenthes gracilis</name>
    <name type="common">Slender pitcher plant</name>
    <dbReference type="NCBI Taxonomy" id="150966"/>
    <lineage>
        <taxon>Eukaryota</taxon>
        <taxon>Viridiplantae</taxon>
        <taxon>Streptophyta</taxon>
        <taxon>Embryophyta</taxon>
        <taxon>Tracheophyta</taxon>
        <taxon>Spermatophyta</taxon>
        <taxon>Magnoliopsida</taxon>
        <taxon>eudicotyledons</taxon>
        <taxon>Gunneridae</taxon>
        <taxon>Pentapetalae</taxon>
        <taxon>Caryophyllales</taxon>
        <taxon>Nepenthaceae</taxon>
        <taxon>Nepenthes</taxon>
    </lineage>
</organism>
<dbReference type="AlphaFoldDB" id="A0AAD3TKT6"/>
<gene>
    <name evidence="1" type="ORF">Nepgr_032749</name>
</gene>